<dbReference type="Proteomes" id="UP000196531">
    <property type="component" value="Unassembled WGS sequence"/>
</dbReference>
<protein>
    <submittedName>
        <fullName evidence="2">Uncharacterized protein</fullName>
    </submittedName>
</protein>
<name>A0A1Y5FDF6_9BACT</name>
<evidence type="ECO:0000256" key="1">
    <source>
        <dbReference type="SAM" id="MobiDB-lite"/>
    </source>
</evidence>
<accession>A0A1Y5FDF6</accession>
<evidence type="ECO:0000313" key="3">
    <source>
        <dbReference type="Proteomes" id="UP000196531"/>
    </source>
</evidence>
<evidence type="ECO:0000313" key="2">
    <source>
        <dbReference type="EMBL" id="OUS00314.1"/>
    </source>
</evidence>
<dbReference type="AlphaFoldDB" id="A0A1Y5FDF6"/>
<dbReference type="EMBL" id="MAAO01000001">
    <property type="protein sequence ID" value="OUS00314.1"/>
    <property type="molecule type" value="Genomic_DNA"/>
</dbReference>
<comment type="caution">
    <text evidence="2">The sequence shown here is derived from an EMBL/GenBank/DDBJ whole genome shotgun (WGS) entry which is preliminary data.</text>
</comment>
<proteinExistence type="predicted"/>
<feature type="compositionally biased region" description="Basic and acidic residues" evidence="1">
    <location>
        <begin position="1"/>
        <end position="17"/>
    </location>
</feature>
<organism evidence="2 3">
    <name type="scientific">Halobacteriovorax marinus</name>
    <dbReference type="NCBI Taxonomy" id="97084"/>
    <lineage>
        <taxon>Bacteria</taxon>
        <taxon>Pseudomonadati</taxon>
        <taxon>Bdellovibrionota</taxon>
        <taxon>Bacteriovoracia</taxon>
        <taxon>Bacteriovoracales</taxon>
        <taxon>Halobacteriovoraceae</taxon>
        <taxon>Halobacteriovorax</taxon>
    </lineage>
</organism>
<feature type="region of interest" description="Disordered" evidence="1">
    <location>
        <begin position="1"/>
        <end position="21"/>
    </location>
</feature>
<sequence>MNTDNELKSFEDHVETKGKRKRSALKTIKFSYKIGEEEQLEKLNIVLKDLNSKKFGRELFIKDLLDWMVSNITTKDIEKVQNLSLSLKDKVEMRLQEMGDKKGEDIDIYDYIAKSLKIQ</sequence>
<reference evidence="3" key="1">
    <citation type="journal article" date="2017" name="Proc. Natl. Acad. Sci. U.S.A.">
        <title>Simulation of Deepwater Horizon oil plume reveals substrate specialization within a complex community of hydrocarbon-degraders.</title>
        <authorList>
            <person name="Hu P."/>
            <person name="Dubinsky E.A."/>
            <person name="Probst A.J."/>
            <person name="Wang J."/>
            <person name="Sieber C.M.K."/>
            <person name="Tom L.M."/>
            <person name="Gardinali P."/>
            <person name="Banfield J.F."/>
            <person name="Atlas R.M."/>
            <person name="Andersen G.L."/>
        </authorList>
    </citation>
    <scope>NUCLEOTIDE SEQUENCE [LARGE SCALE GENOMIC DNA]</scope>
</reference>
<gene>
    <name evidence="2" type="ORF">A9Q84_00240</name>
</gene>